<evidence type="ECO:0000313" key="4">
    <source>
        <dbReference type="Proteomes" id="UP000290365"/>
    </source>
</evidence>
<dbReference type="KEGG" id="kbs:EPA93_22440"/>
<protein>
    <recommendedName>
        <fullName evidence="5">Yip1 domain-containing protein</fullName>
    </recommendedName>
</protein>
<proteinExistence type="predicted"/>
<name>A0A4V0YZ61_KTERU</name>
<keyword evidence="2" id="KW-1133">Transmembrane helix</keyword>
<dbReference type="AlphaFoldDB" id="A0A4V0YZ61"/>
<evidence type="ECO:0000256" key="1">
    <source>
        <dbReference type="SAM" id="MobiDB-lite"/>
    </source>
</evidence>
<accession>A0A4V0YZ61</accession>
<feature type="compositionally biased region" description="Polar residues" evidence="1">
    <location>
        <begin position="152"/>
        <end position="166"/>
    </location>
</feature>
<feature type="transmembrane region" description="Helical" evidence="2">
    <location>
        <begin position="284"/>
        <end position="308"/>
    </location>
</feature>
<sequence>MKSHIRGITLTYMPENTLSSQLTDREDQILHHEEPEGASLDGEPTKQVAPRPLKALMQAEDDETAEQVGPVQAAAQAEEDAPTERVSVTPVSLKAQSELAIDEVPTVQVSAPQQDNKDRSSAHTDEELTEQRIISQNADREEQESAVERQETNQATEISNEPTQQMAAPPVLPFANAIPELQTTPPPVLVGPQNMVSVNDPTLPMPSSDPDASVQDAPSEPAWSYEDVAEASRGPAQISKNVAEAEQARRRPPSLALALKVLPRQYSYIPVYPKVGTFATEVQYASWGGILAQFILLGLLIESAIVFAPAARPANSILRYMSPFLSGWAIAVAVSVLAICYIAWVGWGVTRLLGGRGSYRDHLYAFLLTFMPLYIALSLFSFCIVLLQALLRHGSILPVNVSSLLAGVLFIYCLILQVPAIRAVHAIKTSRAVAGMLATLMALLFGIVLVGIVSLFILHGRFGA</sequence>
<feature type="transmembrane region" description="Helical" evidence="2">
    <location>
        <begin position="399"/>
        <end position="421"/>
    </location>
</feature>
<evidence type="ECO:0000313" key="3">
    <source>
        <dbReference type="EMBL" id="QBD78601.1"/>
    </source>
</evidence>
<keyword evidence="2" id="KW-0812">Transmembrane</keyword>
<feature type="transmembrane region" description="Helical" evidence="2">
    <location>
        <begin position="364"/>
        <end position="387"/>
    </location>
</feature>
<feature type="transmembrane region" description="Helical" evidence="2">
    <location>
        <begin position="320"/>
        <end position="344"/>
    </location>
</feature>
<feature type="compositionally biased region" description="Basic and acidic residues" evidence="1">
    <location>
        <begin position="115"/>
        <end position="130"/>
    </location>
</feature>
<keyword evidence="2" id="KW-0472">Membrane</keyword>
<keyword evidence="4" id="KW-1185">Reference proteome</keyword>
<reference evidence="3 4" key="1">
    <citation type="submission" date="2019-01" db="EMBL/GenBank/DDBJ databases">
        <title>Ktedonosporobacter rubrisoli SCAWS-G2.</title>
        <authorList>
            <person name="Huang Y."/>
            <person name="Yan B."/>
        </authorList>
    </citation>
    <scope>NUCLEOTIDE SEQUENCE [LARGE SCALE GENOMIC DNA]</scope>
    <source>
        <strain evidence="3 4">SCAWS-G2</strain>
    </source>
</reference>
<evidence type="ECO:0000256" key="2">
    <source>
        <dbReference type="SAM" id="Phobius"/>
    </source>
</evidence>
<dbReference type="Proteomes" id="UP000290365">
    <property type="component" value="Chromosome"/>
</dbReference>
<feature type="transmembrane region" description="Helical" evidence="2">
    <location>
        <begin position="433"/>
        <end position="458"/>
    </location>
</feature>
<dbReference type="RefSeq" id="WP_129889654.1">
    <property type="nucleotide sequence ID" value="NZ_CP035758.1"/>
</dbReference>
<organism evidence="3 4">
    <name type="scientific">Ktedonosporobacter rubrisoli</name>
    <dbReference type="NCBI Taxonomy" id="2509675"/>
    <lineage>
        <taxon>Bacteria</taxon>
        <taxon>Bacillati</taxon>
        <taxon>Chloroflexota</taxon>
        <taxon>Ktedonobacteria</taxon>
        <taxon>Ktedonobacterales</taxon>
        <taxon>Ktedonosporobacteraceae</taxon>
        <taxon>Ktedonosporobacter</taxon>
    </lineage>
</organism>
<feature type="compositionally biased region" description="Basic and acidic residues" evidence="1">
    <location>
        <begin position="23"/>
        <end position="35"/>
    </location>
</feature>
<feature type="region of interest" description="Disordered" evidence="1">
    <location>
        <begin position="15"/>
        <end position="169"/>
    </location>
</feature>
<gene>
    <name evidence="3" type="ORF">EPA93_22440</name>
</gene>
<dbReference type="EMBL" id="CP035758">
    <property type="protein sequence ID" value="QBD78601.1"/>
    <property type="molecule type" value="Genomic_DNA"/>
</dbReference>
<evidence type="ECO:0008006" key="5">
    <source>
        <dbReference type="Google" id="ProtNLM"/>
    </source>
</evidence>
<feature type="region of interest" description="Disordered" evidence="1">
    <location>
        <begin position="183"/>
        <end position="221"/>
    </location>
</feature>